<organism evidence="2 3">
    <name type="scientific">Tulasnella calospora MUT 4182</name>
    <dbReference type="NCBI Taxonomy" id="1051891"/>
    <lineage>
        <taxon>Eukaryota</taxon>
        <taxon>Fungi</taxon>
        <taxon>Dikarya</taxon>
        <taxon>Basidiomycota</taxon>
        <taxon>Agaricomycotina</taxon>
        <taxon>Agaricomycetes</taxon>
        <taxon>Cantharellales</taxon>
        <taxon>Tulasnellaceae</taxon>
        <taxon>Tulasnella</taxon>
    </lineage>
</organism>
<proteinExistence type="predicted"/>
<reference evidence="2 3" key="1">
    <citation type="submission" date="2014-04" db="EMBL/GenBank/DDBJ databases">
        <authorList>
            <consortium name="DOE Joint Genome Institute"/>
            <person name="Kuo A."/>
            <person name="Girlanda M."/>
            <person name="Perotto S."/>
            <person name="Kohler A."/>
            <person name="Nagy L.G."/>
            <person name="Floudas D."/>
            <person name="Copeland A."/>
            <person name="Barry K.W."/>
            <person name="Cichocki N."/>
            <person name="Veneault-Fourrey C."/>
            <person name="LaButti K."/>
            <person name="Lindquist E.A."/>
            <person name="Lipzen A."/>
            <person name="Lundell T."/>
            <person name="Morin E."/>
            <person name="Murat C."/>
            <person name="Sun H."/>
            <person name="Tunlid A."/>
            <person name="Henrissat B."/>
            <person name="Grigoriev I.V."/>
            <person name="Hibbett D.S."/>
            <person name="Martin F."/>
            <person name="Nordberg H.P."/>
            <person name="Cantor M.N."/>
            <person name="Hua S.X."/>
        </authorList>
    </citation>
    <scope>NUCLEOTIDE SEQUENCE [LARGE SCALE GENOMIC DNA]</scope>
    <source>
        <strain evidence="2 3">MUT 4182</strain>
    </source>
</reference>
<dbReference type="AlphaFoldDB" id="A0A0C3QML7"/>
<dbReference type="HOGENOM" id="CLU_034965_0_0_1"/>
<dbReference type="SUPFAM" id="SSF52047">
    <property type="entry name" value="RNI-like"/>
    <property type="match status" value="1"/>
</dbReference>
<evidence type="ECO:0000259" key="1">
    <source>
        <dbReference type="Pfam" id="PF12937"/>
    </source>
</evidence>
<keyword evidence="3" id="KW-1185">Reference proteome</keyword>
<reference evidence="3" key="2">
    <citation type="submission" date="2015-01" db="EMBL/GenBank/DDBJ databases">
        <title>Evolutionary Origins and Diversification of the Mycorrhizal Mutualists.</title>
        <authorList>
            <consortium name="DOE Joint Genome Institute"/>
            <consortium name="Mycorrhizal Genomics Consortium"/>
            <person name="Kohler A."/>
            <person name="Kuo A."/>
            <person name="Nagy L.G."/>
            <person name="Floudas D."/>
            <person name="Copeland A."/>
            <person name="Barry K.W."/>
            <person name="Cichocki N."/>
            <person name="Veneault-Fourrey C."/>
            <person name="LaButti K."/>
            <person name="Lindquist E.A."/>
            <person name="Lipzen A."/>
            <person name="Lundell T."/>
            <person name="Morin E."/>
            <person name="Murat C."/>
            <person name="Riley R."/>
            <person name="Ohm R."/>
            <person name="Sun H."/>
            <person name="Tunlid A."/>
            <person name="Henrissat B."/>
            <person name="Grigoriev I.V."/>
            <person name="Hibbett D.S."/>
            <person name="Martin F."/>
        </authorList>
    </citation>
    <scope>NUCLEOTIDE SEQUENCE [LARGE SCALE GENOMIC DNA]</scope>
    <source>
        <strain evidence="3">MUT 4182</strain>
    </source>
</reference>
<sequence>MHSPGTERMSTHRDINEVLPRELLCKIFKLSLDPQYLKRDRCRLSLVCRLWYQWVEDSALLWTNITAPVGLSYLNKSFKNSKEALLELKHWAQSRSAPFVSVERFMQEASAHAARWRSLSVAPDSPPNWEEVLRPLTTQSAPKLEVLKINGRGMSDWNTGRISITIGDGTFPNLDDVFLACVPASVHASSSTALRSFDIDQIHHISLHELVGILENSPHLETLRVRLCWRVKMTGKTWSVDSIKLERLVHIKLLDLDASVIDTILSIIRAPNCDKLIISCAIPDPPSHMVLFNSSTGHLFQRFREKDQKRPLLDVRVGADEEGDEYLSVDVGYIHINVRVNTNGVAQLQNILRWIGGNSDPEGSYPVSLECDFLDAGYVEAFGPPFHVKRIKIYDYTQHSALEHLSRSRLLGSSAWPCPQLEHLEYDIVSDLDSRNRTYLLDMLKARYGRENIADGSGKPLPTPLKSITLRSEIRPDELIRDIKEILRDLEINWKSPEW</sequence>
<dbReference type="Pfam" id="PF12937">
    <property type="entry name" value="F-box-like"/>
    <property type="match status" value="1"/>
</dbReference>
<dbReference type="EMBL" id="KN822944">
    <property type="protein sequence ID" value="KIO34230.1"/>
    <property type="molecule type" value="Genomic_DNA"/>
</dbReference>
<dbReference type="InterPro" id="IPR032675">
    <property type="entry name" value="LRR_dom_sf"/>
</dbReference>
<feature type="domain" description="F-box" evidence="1">
    <location>
        <begin position="18"/>
        <end position="65"/>
    </location>
</feature>
<gene>
    <name evidence="2" type="ORF">M407DRAFT_17132</name>
</gene>
<evidence type="ECO:0000313" key="3">
    <source>
        <dbReference type="Proteomes" id="UP000054248"/>
    </source>
</evidence>
<dbReference type="Proteomes" id="UP000054248">
    <property type="component" value="Unassembled WGS sequence"/>
</dbReference>
<dbReference type="Gene3D" id="3.80.10.10">
    <property type="entry name" value="Ribonuclease Inhibitor"/>
    <property type="match status" value="1"/>
</dbReference>
<protein>
    <recommendedName>
        <fullName evidence="1">F-box domain-containing protein</fullName>
    </recommendedName>
</protein>
<dbReference type="InterPro" id="IPR001810">
    <property type="entry name" value="F-box_dom"/>
</dbReference>
<dbReference type="SUPFAM" id="SSF81383">
    <property type="entry name" value="F-box domain"/>
    <property type="match status" value="1"/>
</dbReference>
<accession>A0A0C3QML7</accession>
<dbReference type="OrthoDB" id="3238765at2759"/>
<name>A0A0C3QML7_9AGAM</name>
<dbReference type="InterPro" id="IPR036047">
    <property type="entry name" value="F-box-like_dom_sf"/>
</dbReference>
<evidence type="ECO:0000313" key="2">
    <source>
        <dbReference type="EMBL" id="KIO34230.1"/>
    </source>
</evidence>